<dbReference type="InterPro" id="IPR038460">
    <property type="entry name" value="AcetylCoA_hyd_C_sf"/>
</dbReference>
<dbReference type="InterPro" id="IPR046433">
    <property type="entry name" value="ActCoA_hydro"/>
</dbReference>
<comment type="caution">
    <text evidence="2">The sequence shown here is derived from an EMBL/GenBank/DDBJ whole genome shotgun (WGS) entry which is preliminary data.</text>
</comment>
<dbReference type="PANTHER" id="PTHR21432:SF20">
    <property type="entry name" value="ACETYL-COA HYDROLASE"/>
    <property type="match status" value="1"/>
</dbReference>
<dbReference type="Gene3D" id="3.40.1080.10">
    <property type="entry name" value="Glutaconate Coenzyme A-transferase"/>
    <property type="match status" value="1"/>
</dbReference>
<reference evidence="2 3" key="1">
    <citation type="submission" date="2018-02" db="EMBL/GenBank/DDBJ databases">
        <title>8 Nocardia nova and 1 Nocardia cyriacigeorgica strain used for evolution to TMP-SMX.</title>
        <authorList>
            <person name="Mehta H."/>
            <person name="Weng J."/>
            <person name="Shamoo Y."/>
        </authorList>
    </citation>
    <scope>NUCLEOTIDE SEQUENCE [LARGE SCALE GENOMIC DNA]</scope>
    <source>
        <strain evidence="2 3">MDA3139</strain>
    </source>
</reference>
<keyword evidence="2" id="KW-0378">Hydrolase</keyword>
<dbReference type="SUPFAM" id="SSF100950">
    <property type="entry name" value="NagB/RpiA/CoA transferase-like"/>
    <property type="match status" value="2"/>
</dbReference>
<dbReference type="AlphaFoldDB" id="A0A2S6AWD0"/>
<dbReference type="Gene3D" id="3.40.1080.20">
    <property type="entry name" value="Acetyl-CoA hydrolase/transferase C-terminal domain"/>
    <property type="match status" value="1"/>
</dbReference>
<accession>A0A2S6AWD0</accession>
<dbReference type="Pfam" id="PF13336">
    <property type="entry name" value="AcetylCoA_hyd_C"/>
    <property type="match status" value="1"/>
</dbReference>
<dbReference type="Proteomes" id="UP000239874">
    <property type="component" value="Unassembled WGS sequence"/>
</dbReference>
<dbReference type="PANTHER" id="PTHR21432">
    <property type="entry name" value="ACETYL-COA HYDROLASE-RELATED"/>
    <property type="match status" value="1"/>
</dbReference>
<evidence type="ECO:0000313" key="3">
    <source>
        <dbReference type="Proteomes" id="UP000239874"/>
    </source>
</evidence>
<evidence type="ECO:0000259" key="1">
    <source>
        <dbReference type="Pfam" id="PF13336"/>
    </source>
</evidence>
<name>A0A2S6AWD0_9NOCA</name>
<feature type="domain" description="Acetyl-CoA hydrolase/transferase C-terminal" evidence="1">
    <location>
        <begin position="258"/>
        <end position="377"/>
    </location>
</feature>
<dbReference type="InterPro" id="IPR026888">
    <property type="entry name" value="AcetylCoA_hyd_C"/>
</dbReference>
<gene>
    <name evidence="2" type="ORF">C5E45_03765</name>
</gene>
<dbReference type="GO" id="GO:0016787">
    <property type="term" value="F:hydrolase activity"/>
    <property type="evidence" value="ECO:0007669"/>
    <property type="project" value="UniProtKB-KW"/>
</dbReference>
<protein>
    <submittedName>
        <fullName evidence="2">Acetyl-CoA hydrolase</fullName>
    </submittedName>
</protein>
<dbReference type="InterPro" id="IPR037171">
    <property type="entry name" value="NagB/RpiA_transferase-like"/>
</dbReference>
<organism evidence="2 3">
    <name type="scientific">Nocardia nova</name>
    <dbReference type="NCBI Taxonomy" id="37330"/>
    <lineage>
        <taxon>Bacteria</taxon>
        <taxon>Bacillati</taxon>
        <taxon>Actinomycetota</taxon>
        <taxon>Actinomycetes</taxon>
        <taxon>Mycobacteriales</taxon>
        <taxon>Nocardiaceae</taxon>
        <taxon>Nocardia</taxon>
    </lineage>
</organism>
<sequence length="387" mass="40456">MSRTLASLIGPGDTVAVGDGFGAPRVLSRELTTVAAELGDLRLVLGWVPEEDPELDASVFADARTFMPGWGLRTPVAAGWVRSIPVRLSSTPALLHGPLRPDVLLASVVQTPEGFRFGNEISWQHSAVAAGARIAAVVSRGAPSCATGPVLPRDRLYVVGETDDTPLDMPDQPASAEIELMVQRLLRYIPAGARLQVGPGALGATVLRELTVPVLLDSGLLPDSVVDLDARGLLLDTPITTYLAGGPRLRAWADGRALLHPVEITHDPGRLSASPLFAVNTAVEVDIDGQVNVEGTEKAIVGGIGGHPDYAAAAARSVGGLSIVAVTTTHRGRSTLVRRLSRPVSTPAHDVDVIATEHGVADLRGLDRSERADALVAAWGPAGVRES</sequence>
<proteinExistence type="predicted"/>
<dbReference type="GO" id="GO:0006083">
    <property type="term" value="P:acetate metabolic process"/>
    <property type="evidence" value="ECO:0007669"/>
    <property type="project" value="InterPro"/>
</dbReference>
<evidence type="ECO:0000313" key="2">
    <source>
        <dbReference type="EMBL" id="PPJ39555.1"/>
    </source>
</evidence>
<dbReference type="GO" id="GO:0008775">
    <property type="term" value="F:acetate CoA-transferase activity"/>
    <property type="evidence" value="ECO:0007669"/>
    <property type="project" value="InterPro"/>
</dbReference>
<dbReference type="EMBL" id="PSZC01000002">
    <property type="protein sequence ID" value="PPJ39555.1"/>
    <property type="molecule type" value="Genomic_DNA"/>
</dbReference>